<reference evidence="3 4" key="1">
    <citation type="submission" date="2016-07" db="EMBL/GenBank/DDBJ databases">
        <title>Pervasive Adenine N6-methylation of Active Genes in Fungi.</title>
        <authorList>
            <consortium name="DOE Joint Genome Institute"/>
            <person name="Mondo S.J."/>
            <person name="Dannebaum R.O."/>
            <person name="Kuo R.C."/>
            <person name="Labutti K."/>
            <person name="Haridas S."/>
            <person name="Kuo A."/>
            <person name="Salamov A."/>
            <person name="Ahrendt S.R."/>
            <person name="Lipzen A."/>
            <person name="Sullivan W."/>
            <person name="Andreopoulos W.B."/>
            <person name="Clum A."/>
            <person name="Lindquist E."/>
            <person name="Daum C."/>
            <person name="Ramamoorthy G.K."/>
            <person name="Gryganskyi A."/>
            <person name="Culley D."/>
            <person name="Magnuson J.K."/>
            <person name="James T.Y."/>
            <person name="O'Malley M.A."/>
            <person name="Stajich J.E."/>
            <person name="Spatafora J.W."/>
            <person name="Visel A."/>
            <person name="Grigoriev I.V."/>
        </authorList>
    </citation>
    <scope>NUCLEOTIDE SEQUENCE [LARGE SCALE GENOMIC DNA]</scope>
    <source>
        <strain evidence="3 4">ATCC 12442</strain>
    </source>
</reference>
<organism evidence="3 4">
    <name type="scientific">Linderina pennispora</name>
    <dbReference type="NCBI Taxonomy" id="61395"/>
    <lineage>
        <taxon>Eukaryota</taxon>
        <taxon>Fungi</taxon>
        <taxon>Fungi incertae sedis</taxon>
        <taxon>Zoopagomycota</taxon>
        <taxon>Kickxellomycotina</taxon>
        <taxon>Kickxellomycetes</taxon>
        <taxon>Kickxellales</taxon>
        <taxon>Kickxellaceae</taxon>
        <taxon>Linderina</taxon>
    </lineage>
</organism>
<dbReference type="GO" id="GO:0008270">
    <property type="term" value="F:zinc ion binding"/>
    <property type="evidence" value="ECO:0007669"/>
    <property type="project" value="UniProtKB-KW"/>
</dbReference>
<dbReference type="Proteomes" id="UP000193922">
    <property type="component" value="Unassembled WGS sequence"/>
</dbReference>
<evidence type="ECO:0000313" key="3">
    <source>
        <dbReference type="EMBL" id="ORX68026.1"/>
    </source>
</evidence>
<dbReference type="EMBL" id="MCFD01000011">
    <property type="protein sequence ID" value="ORX68026.1"/>
    <property type="molecule type" value="Genomic_DNA"/>
</dbReference>
<sequence length="258" mass="28385">MADSETSAQSLRGSLEFPSIQRIKGLRRSASANSRRHPRPVITRVDAPAPITTSVPALDVLMQQRMQRKDTESWEASISDTAKCAQHVGLNPVPAIANSARDGAAGSHCSRCPQQMRGLHHDYFVVATVDGQPTVPERYQCPTAMCSASFASFEGLRAHWSQHPWNRRGVLVPVTAGGIRRLSFWQHKVKYVKSVLMGRYRGDGQGARWGKAAVGVGAVSMSDLGDISLRGPRSYLVSPRILPIEQVRKWEEHRSIPG</sequence>
<dbReference type="RefSeq" id="XP_040741872.1">
    <property type="nucleotide sequence ID" value="XM_040890527.1"/>
</dbReference>
<keyword evidence="1" id="KW-0863">Zinc-finger</keyword>
<keyword evidence="1" id="KW-0479">Metal-binding</keyword>
<dbReference type="InterPro" id="IPR013087">
    <property type="entry name" value="Znf_C2H2_type"/>
</dbReference>
<gene>
    <name evidence="3" type="ORF">DL89DRAFT_294542</name>
</gene>
<evidence type="ECO:0000256" key="1">
    <source>
        <dbReference type="PROSITE-ProRule" id="PRU00042"/>
    </source>
</evidence>
<dbReference type="OrthoDB" id="5563127at2759"/>
<evidence type="ECO:0000313" key="4">
    <source>
        <dbReference type="Proteomes" id="UP000193922"/>
    </source>
</evidence>
<comment type="caution">
    <text evidence="3">The sequence shown here is derived from an EMBL/GenBank/DDBJ whole genome shotgun (WGS) entry which is preliminary data.</text>
</comment>
<dbReference type="GeneID" id="63807175"/>
<proteinExistence type="predicted"/>
<keyword evidence="1" id="KW-0862">Zinc</keyword>
<keyword evidence="4" id="KW-1185">Reference proteome</keyword>
<feature type="domain" description="C2H2-type" evidence="2">
    <location>
        <begin position="139"/>
        <end position="168"/>
    </location>
</feature>
<protein>
    <recommendedName>
        <fullName evidence="2">C2H2-type domain-containing protein</fullName>
    </recommendedName>
</protein>
<dbReference type="AlphaFoldDB" id="A0A1Y1W464"/>
<evidence type="ECO:0000259" key="2">
    <source>
        <dbReference type="PROSITE" id="PS50157"/>
    </source>
</evidence>
<accession>A0A1Y1W464</accession>
<name>A0A1Y1W464_9FUNG</name>
<dbReference type="PROSITE" id="PS50157">
    <property type="entry name" value="ZINC_FINGER_C2H2_2"/>
    <property type="match status" value="1"/>
</dbReference>
<dbReference type="PROSITE" id="PS00028">
    <property type="entry name" value="ZINC_FINGER_C2H2_1"/>
    <property type="match status" value="1"/>
</dbReference>